<accession>A0A1M4X4X4</accession>
<evidence type="ECO:0000313" key="2">
    <source>
        <dbReference type="Proteomes" id="UP000184327"/>
    </source>
</evidence>
<protein>
    <submittedName>
        <fullName evidence="1">Transposase</fullName>
    </submittedName>
</protein>
<gene>
    <name evidence="1" type="ORF">SAMN02745117_00993</name>
</gene>
<proteinExistence type="predicted"/>
<dbReference type="AlphaFoldDB" id="A0A1M4X4X4"/>
<dbReference type="STRING" id="1122156.SAMN02745117_00993"/>
<organism evidence="1 2">
    <name type="scientific">Lampropedia hyalina DSM 16112</name>
    <dbReference type="NCBI Taxonomy" id="1122156"/>
    <lineage>
        <taxon>Bacteria</taxon>
        <taxon>Pseudomonadati</taxon>
        <taxon>Pseudomonadota</taxon>
        <taxon>Betaproteobacteria</taxon>
        <taxon>Burkholderiales</taxon>
        <taxon>Comamonadaceae</taxon>
        <taxon>Lampropedia</taxon>
    </lineage>
</organism>
<sequence>MAIITVGIDLAKNIFAVHGINAAGKSELVRPSVSRAKLLDLLASLPPCLVGMEACSGAHQERRTARPAHGASRTVSRKITVLGCWKS</sequence>
<dbReference type="EMBL" id="FQUZ01000008">
    <property type="protein sequence ID" value="SHE88485.1"/>
    <property type="molecule type" value="Genomic_DNA"/>
</dbReference>
<dbReference type="Proteomes" id="UP000184327">
    <property type="component" value="Unassembled WGS sequence"/>
</dbReference>
<name>A0A1M4X4X4_9BURK</name>
<evidence type="ECO:0000313" key="1">
    <source>
        <dbReference type="EMBL" id="SHE88485.1"/>
    </source>
</evidence>
<reference evidence="1 2" key="1">
    <citation type="submission" date="2016-11" db="EMBL/GenBank/DDBJ databases">
        <authorList>
            <person name="Jaros S."/>
            <person name="Januszkiewicz K."/>
            <person name="Wedrychowicz H."/>
        </authorList>
    </citation>
    <scope>NUCLEOTIDE SEQUENCE [LARGE SCALE GENOMIC DNA]</scope>
    <source>
        <strain evidence="1 2">DSM 16112</strain>
    </source>
</reference>
<keyword evidence="2" id="KW-1185">Reference proteome</keyword>